<organism evidence="1 2">
    <name type="scientific">Caldibacillus debilis</name>
    <dbReference type="NCBI Taxonomy" id="301148"/>
    <lineage>
        <taxon>Bacteria</taxon>
        <taxon>Bacillati</taxon>
        <taxon>Bacillota</taxon>
        <taxon>Bacilli</taxon>
        <taxon>Bacillales</taxon>
        <taxon>Bacillaceae</taxon>
        <taxon>Caldibacillus</taxon>
    </lineage>
</organism>
<dbReference type="AlphaFoldDB" id="A0A150M287"/>
<accession>A0A150M287</accession>
<comment type="caution">
    <text evidence="1">The sequence shown here is derived from an EMBL/GenBank/DDBJ whole genome shotgun (WGS) entry which is preliminary data.</text>
</comment>
<evidence type="ECO:0000313" key="1">
    <source>
        <dbReference type="EMBL" id="KYD18700.1"/>
    </source>
</evidence>
<reference evidence="1 2" key="1">
    <citation type="submission" date="2016-01" db="EMBL/GenBank/DDBJ databases">
        <title>Draft Genome Sequences of Seven Thermophilic Sporeformers Isolated from Foods.</title>
        <authorList>
            <person name="Berendsen E.M."/>
            <person name="Wells-Bennik M.H."/>
            <person name="Krawcyk A.O."/>
            <person name="De Jong A."/>
            <person name="Holsappel S."/>
            <person name="Eijlander R.T."/>
            <person name="Kuipers O.P."/>
        </authorList>
    </citation>
    <scope>NUCLEOTIDE SEQUENCE [LARGE SCALE GENOMIC DNA]</scope>
    <source>
        <strain evidence="1 2">B4135</strain>
    </source>
</reference>
<protein>
    <submittedName>
        <fullName evidence="1">Uncharacterized protein</fullName>
    </submittedName>
</protein>
<dbReference type="Proteomes" id="UP000075683">
    <property type="component" value="Unassembled WGS sequence"/>
</dbReference>
<name>A0A150M287_9BACI</name>
<gene>
    <name evidence="1" type="ORF">B4135_2318</name>
</gene>
<proteinExistence type="predicted"/>
<dbReference type="EMBL" id="LQYT01000049">
    <property type="protein sequence ID" value="KYD18700.1"/>
    <property type="molecule type" value="Genomic_DNA"/>
</dbReference>
<evidence type="ECO:0000313" key="2">
    <source>
        <dbReference type="Proteomes" id="UP000075683"/>
    </source>
</evidence>
<sequence>MRKNLWSSHWRLIAFEGKRHLAHMPFRPFRQETFIGDRKTRMQKAP</sequence>